<dbReference type="RefSeq" id="WP_133848260.1">
    <property type="nucleotide sequence ID" value="NZ_SNXZ01000001.1"/>
</dbReference>
<evidence type="ECO:0000313" key="3">
    <source>
        <dbReference type="Proteomes" id="UP000295444"/>
    </source>
</evidence>
<keyword evidence="3" id="KW-1185">Reference proteome</keyword>
<dbReference type="OrthoDB" id="3190646at2"/>
<organism evidence="2 3">
    <name type="scientific">Labedaea rhizosphaerae</name>
    <dbReference type="NCBI Taxonomy" id="598644"/>
    <lineage>
        <taxon>Bacteria</taxon>
        <taxon>Bacillati</taxon>
        <taxon>Actinomycetota</taxon>
        <taxon>Actinomycetes</taxon>
        <taxon>Pseudonocardiales</taxon>
        <taxon>Pseudonocardiaceae</taxon>
        <taxon>Labedaea</taxon>
    </lineage>
</organism>
<comment type="caution">
    <text evidence="2">The sequence shown here is derived from an EMBL/GenBank/DDBJ whole genome shotgun (WGS) entry which is preliminary data.</text>
</comment>
<accession>A0A4R6SNL9</accession>
<dbReference type="AlphaFoldDB" id="A0A4R6SNL9"/>
<name>A0A4R6SNL9_LABRH</name>
<dbReference type="Proteomes" id="UP000295444">
    <property type="component" value="Unassembled WGS sequence"/>
</dbReference>
<evidence type="ECO:0000313" key="2">
    <source>
        <dbReference type="EMBL" id="TDQ05531.1"/>
    </source>
</evidence>
<gene>
    <name evidence="2" type="ORF">EV186_1011505</name>
</gene>
<proteinExistence type="predicted"/>
<feature type="domain" description="PPM-type phosphatase" evidence="1">
    <location>
        <begin position="32"/>
        <end position="242"/>
    </location>
</feature>
<evidence type="ECO:0000259" key="1">
    <source>
        <dbReference type="Pfam" id="PF13672"/>
    </source>
</evidence>
<dbReference type="InterPro" id="IPR001932">
    <property type="entry name" value="PPM-type_phosphatase-like_dom"/>
</dbReference>
<dbReference type="Pfam" id="PF13672">
    <property type="entry name" value="PP2C_2"/>
    <property type="match status" value="1"/>
</dbReference>
<reference evidence="2 3" key="1">
    <citation type="submission" date="2019-03" db="EMBL/GenBank/DDBJ databases">
        <title>Genomic Encyclopedia of Type Strains, Phase IV (KMG-IV): sequencing the most valuable type-strain genomes for metagenomic binning, comparative biology and taxonomic classification.</title>
        <authorList>
            <person name="Goeker M."/>
        </authorList>
    </citation>
    <scope>NUCLEOTIDE SEQUENCE [LARGE SCALE GENOMIC DNA]</scope>
    <source>
        <strain evidence="2 3">DSM 45361</strain>
    </source>
</reference>
<dbReference type="EMBL" id="SNXZ01000001">
    <property type="protein sequence ID" value="TDQ05531.1"/>
    <property type="molecule type" value="Genomic_DNA"/>
</dbReference>
<sequence>MTDIQTAQLAGTGVDGVIRPTEDVVVSLGTSVVLLDGATSLRPGLPSGGWYAATLAAQLGTELTTHPELGLEDILARAIAELARRHGLRPGASASSTVAMLRWTAEVVEALVLADSPIVAFTSDGVQLVADERLASLPRRGSYRDRLRSGGGYGTEHASALRESARRFDALRNAEGGFWVAEADPDAAYHAITARWPREQVRAVLMASDGMSCGVEDYGLFADWSAVLESVRTQGAQAVLRQVRDAERGDPDGTRWPRPKVHDDKTLVLVDWA</sequence>
<protein>
    <submittedName>
        <fullName evidence="2">Protein phosphatase 2C-like protein</fullName>
    </submittedName>
</protein>